<keyword evidence="3" id="KW-1185">Reference proteome</keyword>
<dbReference type="EMBL" id="JAHBBD010000026">
    <property type="protein sequence ID" value="MBW3083567.1"/>
    <property type="molecule type" value="Genomic_DNA"/>
</dbReference>
<feature type="domain" description="YdbS-like PH" evidence="1">
    <location>
        <begin position="25"/>
        <end position="101"/>
    </location>
</feature>
<sequence length="139" mass="15667">MPKVASGTVLWRQRKRNWCRTPFTFTVYTLTDRELSVKTGMLNQRYNLVKLFRIVDITVERSLLQRVFGLSTLILNTHDRSSGDGVVRMANVIDGFAVRELLQNAVDESRRANGMTTREFIDGGGYGPDDDGDFGGGYV</sequence>
<protein>
    <submittedName>
        <fullName evidence="2">PH domain-containing protein</fullName>
    </submittedName>
</protein>
<accession>A0ABS6WCV6</accession>
<dbReference type="RefSeq" id="WP_219082880.1">
    <property type="nucleotide sequence ID" value="NZ_JAHBBD010000026.1"/>
</dbReference>
<dbReference type="Proteomes" id="UP000812844">
    <property type="component" value="Unassembled WGS sequence"/>
</dbReference>
<name>A0ABS6WCV6_9BIFI</name>
<evidence type="ECO:0000313" key="3">
    <source>
        <dbReference type="Proteomes" id="UP000812844"/>
    </source>
</evidence>
<evidence type="ECO:0000259" key="1">
    <source>
        <dbReference type="Pfam" id="PF03703"/>
    </source>
</evidence>
<organism evidence="2 3">
    <name type="scientific">Bifidobacterium phasiani</name>
    <dbReference type="NCBI Taxonomy" id="2834431"/>
    <lineage>
        <taxon>Bacteria</taxon>
        <taxon>Bacillati</taxon>
        <taxon>Actinomycetota</taxon>
        <taxon>Actinomycetes</taxon>
        <taxon>Bifidobacteriales</taxon>
        <taxon>Bifidobacteriaceae</taxon>
        <taxon>Bifidobacterium</taxon>
    </lineage>
</organism>
<dbReference type="InterPro" id="IPR005182">
    <property type="entry name" value="YdbS-like_PH"/>
</dbReference>
<gene>
    <name evidence="2" type="ORF">KIH73_09415</name>
</gene>
<proteinExistence type="predicted"/>
<comment type="caution">
    <text evidence="2">The sequence shown here is derived from an EMBL/GenBank/DDBJ whole genome shotgun (WGS) entry which is preliminary data.</text>
</comment>
<reference evidence="2 3" key="1">
    <citation type="submission" date="2021-05" db="EMBL/GenBank/DDBJ databases">
        <title>Phylogenetic classification of ten novel species belonging to the genus Bifidobacterium comprising B. colchicus sp. nov., B. abeli sp. nov., B. bicoloris sp. nov., B. guerezis sp. nov., B. rosaliae sp. nov., B. santillanensis sp. nov., B. argentati sp. nov., B. amazzoni sp. nov., B. pluviali sp. nov., and B. pinnaculum sp. nov.</title>
        <authorList>
            <person name="Lugli G.A."/>
            <person name="Ruiz Garcia L."/>
            <person name="Margolles A."/>
            <person name="Ventura M."/>
        </authorList>
    </citation>
    <scope>NUCLEOTIDE SEQUENCE [LARGE SCALE GENOMIC DNA]</scope>
    <source>
        <strain evidence="2 3">6T3</strain>
    </source>
</reference>
<dbReference type="Pfam" id="PF03703">
    <property type="entry name" value="bPH_2"/>
    <property type="match status" value="1"/>
</dbReference>
<evidence type="ECO:0000313" key="2">
    <source>
        <dbReference type="EMBL" id="MBW3083567.1"/>
    </source>
</evidence>